<name>A0A8S8XA22_9PROT</name>
<dbReference type="Pfam" id="PF00392">
    <property type="entry name" value="GntR"/>
    <property type="match status" value="1"/>
</dbReference>
<keyword evidence="1" id="KW-0805">Transcription regulation</keyword>
<dbReference type="Proteomes" id="UP000681075">
    <property type="component" value="Unassembled WGS sequence"/>
</dbReference>
<evidence type="ECO:0000256" key="1">
    <source>
        <dbReference type="ARBA" id="ARBA00023015"/>
    </source>
</evidence>
<sequence>MVTSSRTRPARTPRPKSPPRLQLLAASDESGASDTVQNRAYVSLKNAVMEGRFRPGEVVTLRVLSGLLGTSDMPVREALRRLTSEGAFEALPNRSTRIPRLSRKQVEQIYELRIDLEGKAAAQAAEHISKVQVDELQSLQAQMNACIDNNEMDRFTALNKEFHFRVYEIAGNEPMQTLIEMLWLRMGPLVSWIGKMSAESPDHMRKIGMAQHNRLLKALQARDSEAACEAMRADLREPTKLAGFWRAIDQLSVAEKNQK</sequence>
<gene>
    <name evidence="6" type="ORF">TMPK1_02330</name>
</gene>
<evidence type="ECO:0000256" key="3">
    <source>
        <dbReference type="ARBA" id="ARBA00023163"/>
    </source>
</evidence>
<dbReference type="InterPro" id="IPR036390">
    <property type="entry name" value="WH_DNA-bd_sf"/>
</dbReference>
<dbReference type="GO" id="GO:0003677">
    <property type="term" value="F:DNA binding"/>
    <property type="evidence" value="ECO:0007669"/>
    <property type="project" value="UniProtKB-KW"/>
</dbReference>
<evidence type="ECO:0000256" key="4">
    <source>
        <dbReference type="SAM" id="MobiDB-lite"/>
    </source>
</evidence>
<dbReference type="PANTHER" id="PTHR43537">
    <property type="entry name" value="TRANSCRIPTIONAL REGULATOR, GNTR FAMILY"/>
    <property type="match status" value="1"/>
</dbReference>
<evidence type="ECO:0000313" key="7">
    <source>
        <dbReference type="Proteomes" id="UP000681075"/>
    </source>
</evidence>
<dbReference type="AlphaFoldDB" id="A0A8S8XA22"/>
<dbReference type="SUPFAM" id="SSF46785">
    <property type="entry name" value="Winged helix' DNA-binding domain"/>
    <property type="match status" value="1"/>
</dbReference>
<keyword evidence="3" id="KW-0804">Transcription</keyword>
<proteinExistence type="predicted"/>
<dbReference type="Pfam" id="PF07729">
    <property type="entry name" value="FCD"/>
    <property type="match status" value="1"/>
</dbReference>
<dbReference type="InterPro" id="IPR036388">
    <property type="entry name" value="WH-like_DNA-bd_sf"/>
</dbReference>
<dbReference type="InterPro" id="IPR011711">
    <property type="entry name" value="GntR_C"/>
</dbReference>
<keyword evidence="7" id="KW-1185">Reference proteome</keyword>
<comment type="caution">
    <text evidence="6">The sequence shown here is derived from an EMBL/GenBank/DDBJ whole genome shotgun (WGS) entry which is preliminary data.</text>
</comment>
<dbReference type="PANTHER" id="PTHR43537:SF39">
    <property type="entry name" value="HTH-TYPE TRANSCRIPTIONAL REGULATOR MCBR"/>
    <property type="match status" value="1"/>
</dbReference>
<dbReference type="PROSITE" id="PS50949">
    <property type="entry name" value="HTH_GNTR"/>
    <property type="match status" value="1"/>
</dbReference>
<evidence type="ECO:0000259" key="5">
    <source>
        <dbReference type="PROSITE" id="PS50949"/>
    </source>
</evidence>
<dbReference type="InterPro" id="IPR008920">
    <property type="entry name" value="TF_FadR/GntR_C"/>
</dbReference>
<reference evidence="6" key="1">
    <citation type="submission" date="2021-02" db="EMBL/GenBank/DDBJ databases">
        <title>Genome sequence of Rhodospirillales sp. strain TMPK1 isolated from soil.</title>
        <authorList>
            <person name="Nakai R."/>
            <person name="Kusada H."/>
            <person name="Tamaki H."/>
        </authorList>
    </citation>
    <scope>NUCLEOTIDE SEQUENCE</scope>
    <source>
        <strain evidence="6">TMPK1</strain>
    </source>
</reference>
<dbReference type="Gene3D" id="1.20.120.530">
    <property type="entry name" value="GntR ligand-binding domain-like"/>
    <property type="match status" value="1"/>
</dbReference>
<protein>
    <submittedName>
        <fullName evidence="6">GntR family transcriptional regulator</fullName>
    </submittedName>
</protein>
<organism evidence="6 7">
    <name type="scientific">Roseiterribacter gracilis</name>
    <dbReference type="NCBI Taxonomy" id="2812848"/>
    <lineage>
        <taxon>Bacteria</taxon>
        <taxon>Pseudomonadati</taxon>
        <taxon>Pseudomonadota</taxon>
        <taxon>Alphaproteobacteria</taxon>
        <taxon>Rhodospirillales</taxon>
        <taxon>Roseiterribacteraceae</taxon>
        <taxon>Roseiterribacter</taxon>
    </lineage>
</organism>
<dbReference type="GO" id="GO:0003700">
    <property type="term" value="F:DNA-binding transcription factor activity"/>
    <property type="evidence" value="ECO:0007669"/>
    <property type="project" value="InterPro"/>
</dbReference>
<dbReference type="Gene3D" id="1.10.10.10">
    <property type="entry name" value="Winged helix-like DNA-binding domain superfamily/Winged helix DNA-binding domain"/>
    <property type="match status" value="1"/>
</dbReference>
<feature type="domain" description="HTH gntR-type" evidence="5">
    <location>
        <begin position="34"/>
        <end position="101"/>
    </location>
</feature>
<keyword evidence="2" id="KW-0238">DNA-binding</keyword>
<dbReference type="EMBL" id="BOPV01000001">
    <property type="protein sequence ID" value="GIL37996.1"/>
    <property type="molecule type" value="Genomic_DNA"/>
</dbReference>
<dbReference type="SMART" id="SM00895">
    <property type="entry name" value="FCD"/>
    <property type="match status" value="1"/>
</dbReference>
<evidence type="ECO:0000256" key="2">
    <source>
        <dbReference type="ARBA" id="ARBA00023125"/>
    </source>
</evidence>
<accession>A0A8S8XA22</accession>
<feature type="region of interest" description="Disordered" evidence="4">
    <location>
        <begin position="1"/>
        <end position="20"/>
    </location>
</feature>
<dbReference type="SUPFAM" id="SSF48008">
    <property type="entry name" value="GntR ligand-binding domain-like"/>
    <property type="match status" value="1"/>
</dbReference>
<evidence type="ECO:0000313" key="6">
    <source>
        <dbReference type="EMBL" id="GIL37996.1"/>
    </source>
</evidence>
<dbReference type="InterPro" id="IPR000524">
    <property type="entry name" value="Tscrpt_reg_HTH_GntR"/>
</dbReference>